<keyword evidence="2" id="KW-1185">Reference proteome</keyword>
<evidence type="ECO:0000313" key="2">
    <source>
        <dbReference type="Proteomes" id="UP001163223"/>
    </source>
</evidence>
<reference evidence="1" key="1">
    <citation type="submission" date="2022-11" db="EMBL/GenBank/DDBJ databases">
        <title>beta-Carotene-producing bacterium, Jeongeuplla avenae sp. nov., alleviates the salt stress of Arabidopsis seedlings.</title>
        <authorList>
            <person name="Jiang L."/>
            <person name="Lee J."/>
        </authorList>
    </citation>
    <scope>NUCLEOTIDE SEQUENCE</scope>
    <source>
        <strain evidence="1">DY_R2A_6</strain>
    </source>
</reference>
<evidence type="ECO:0000313" key="1">
    <source>
        <dbReference type="EMBL" id="WAJ27547.1"/>
    </source>
</evidence>
<proteinExistence type="predicted"/>
<dbReference type="Proteomes" id="UP001163223">
    <property type="component" value="Chromosome"/>
</dbReference>
<accession>A0ACD4NL74</accession>
<protein>
    <submittedName>
        <fullName evidence="1">Uncharacterized protein</fullName>
    </submittedName>
</protein>
<dbReference type="EMBL" id="CP113520">
    <property type="protein sequence ID" value="WAJ27547.1"/>
    <property type="molecule type" value="Genomic_DNA"/>
</dbReference>
<organism evidence="1 2">
    <name type="scientific">Antarcticirhabdus aurantiaca</name>
    <dbReference type="NCBI Taxonomy" id="2606717"/>
    <lineage>
        <taxon>Bacteria</taxon>
        <taxon>Pseudomonadati</taxon>
        <taxon>Pseudomonadota</taxon>
        <taxon>Alphaproteobacteria</taxon>
        <taxon>Hyphomicrobiales</taxon>
        <taxon>Aurantimonadaceae</taxon>
        <taxon>Antarcticirhabdus</taxon>
    </lineage>
</organism>
<sequence>MSYAASYRRAFTLKGRRVTIERPVPNAAPITAAYVRARIHDFAEDEVAGGVNAGQRRVLVLAEDVPPALRPLKQGDKIIVDGLTWRFTSRPDDQTRRDGDVLLAYEGIAAGA</sequence>
<name>A0ACD4NL74_9HYPH</name>
<gene>
    <name evidence="1" type="ORF">OXU80_22300</name>
</gene>